<dbReference type="GO" id="GO:0005634">
    <property type="term" value="C:nucleus"/>
    <property type="evidence" value="ECO:0007669"/>
    <property type="project" value="UniProtKB-SubCell"/>
</dbReference>
<dbReference type="InterPro" id="IPR038635">
    <property type="entry name" value="CCR4-NOT_su2/3/5_C_sf"/>
</dbReference>
<dbReference type="Pfam" id="PF04153">
    <property type="entry name" value="NOT2_3_5_C"/>
    <property type="match status" value="1"/>
</dbReference>
<dbReference type="InterPro" id="IPR012270">
    <property type="entry name" value="CCR4-NOT_su3/5"/>
</dbReference>
<evidence type="ECO:0008006" key="17">
    <source>
        <dbReference type="Google" id="ProtNLM"/>
    </source>
</evidence>
<feature type="compositionally biased region" description="Low complexity" evidence="12">
    <location>
        <begin position="332"/>
        <end position="364"/>
    </location>
</feature>
<evidence type="ECO:0000313" key="15">
    <source>
        <dbReference type="EMBL" id="KAK7590882.1"/>
    </source>
</evidence>
<proteinExistence type="inferred from homology"/>
<dbReference type="GO" id="GO:2000036">
    <property type="term" value="P:regulation of stem cell population maintenance"/>
    <property type="evidence" value="ECO:0007669"/>
    <property type="project" value="UniProtKB-ARBA"/>
</dbReference>
<keyword evidence="6" id="KW-0597">Phosphoprotein</keyword>
<feature type="compositionally biased region" description="Low complexity" evidence="12">
    <location>
        <begin position="516"/>
        <end position="543"/>
    </location>
</feature>
<evidence type="ECO:0000256" key="2">
    <source>
        <dbReference type="ARBA" id="ARBA00004496"/>
    </source>
</evidence>
<reference evidence="15 16" key="1">
    <citation type="submission" date="2024-03" db="EMBL/GenBank/DDBJ databases">
        <title>Adaptation during the transition from Ophiocordyceps entomopathogen to insect associate is accompanied by gene loss and intensified selection.</title>
        <authorList>
            <person name="Ward C.M."/>
            <person name="Onetto C.A."/>
            <person name="Borneman A.R."/>
        </authorList>
    </citation>
    <scope>NUCLEOTIDE SEQUENCE [LARGE SCALE GENOMIC DNA]</scope>
    <source>
        <strain evidence="15">AWRI1</strain>
        <tissue evidence="15">Single Adult Female</tissue>
    </source>
</reference>
<sequence>MAASRKLQGEIDRCLKKVSEGVETFEDTWQKVHNATNANQKEKYEADLKKEIKKLQRLRDQIKSWIASGEIKDKSNLLEYRKLIETQMERFKVVERETKTKAYSKEGLGAAQKLDPAQKEKEEISTWLVQAIDALNLQVDQFESEIESLIAGGKKKRVDKDKQDRVDGLKSNVEKHRFHIKKLETILRMLDNMSVEVNQVKKIKDDIEYYIESSQDADFQENEYIYDDIEGIDDVELTGIAVAGSANTDSNGTPTSMTSSPAHTSPLLQPPLVNPPTDTTTTTVLTEEKKKEKLSQSTPVTTIANVSVTTNMVVKPTPVRASSVGNVGGGSSTSTVPTTTTTTTTTAAATTTITTTTTTPSSSTKQLVPAQNQHTITTTTTTPSTPVAVTATSKSSNVSHHHAHSHHHLNNAPPPTSNTTPQSGNFATVAAANVQHHPATSTSYSTKIAAGKCETVGKVLVHLEYCYILVFSAGHLPTENGLPPYSTSNSSSNVPTSSTNSGPTNTTANFNEQHNVSRLSSSPSLSVHSGPSPVPTSSTPTHTEQPALTPMKSMVQNQENSMDKLILDMQHMEGSRNMNFNSTVSNNREPTTTEIHILPILGVAPLGPVPLTTEQQVNFRMMEAAYTHMPNPADSERLRSYLPRNPCTTPSYYPQNTLTNADTLEYHAKLATDTLFFIFYYSEGTKSQYLAAKALKKQSWRFHTKYMMWFQRHEEPRTINEEYEQGTYIYFDYEKWTQRKKEGFTFEYKYLEDRDLT</sequence>
<dbReference type="InterPro" id="IPR040168">
    <property type="entry name" value="Not2/3/5"/>
</dbReference>
<evidence type="ECO:0000256" key="8">
    <source>
        <dbReference type="ARBA" id="ARBA00023163"/>
    </source>
</evidence>
<keyword evidence="9 10" id="KW-0539">Nucleus</keyword>
<dbReference type="PANTHER" id="PTHR23326">
    <property type="entry name" value="CCR4 NOT-RELATED"/>
    <property type="match status" value="1"/>
</dbReference>
<dbReference type="GO" id="GO:0030015">
    <property type="term" value="C:CCR4-NOT core complex"/>
    <property type="evidence" value="ECO:0007669"/>
    <property type="project" value="UniProtKB-UniRule"/>
</dbReference>
<feature type="coiled-coil region" evidence="11">
    <location>
        <begin position="38"/>
        <end position="68"/>
    </location>
</feature>
<feature type="domain" description="NOT2/NOT3/NOT5 C-terminal" evidence="14">
    <location>
        <begin position="626"/>
        <end position="751"/>
    </location>
</feature>
<keyword evidence="16" id="KW-1185">Reference proteome</keyword>
<keyword evidence="5 10" id="KW-0678">Repressor</keyword>
<feature type="region of interest" description="Disordered" evidence="12">
    <location>
        <begin position="244"/>
        <end position="281"/>
    </location>
</feature>
<feature type="region of interest" description="Disordered" evidence="12">
    <location>
        <begin position="319"/>
        <end position="424"/>
    </location>
</feature>
<comment type="caution">
    <text evidence="15">The sequence shown here is derived from an EMBL/GenBank/DDBJ whole genome shotgun (WGS) entry which is preliminary data.</text>
</comment>
<dbReference type="EMBL" id="JBBCAQ010000022">
    <property type="protein sequence ID" value="KAK7590882.1"/>
    <property type="molecule type" value="Genomic_DNA"/>
</dbReference>
<dbReference type="PIRSF" id="PIRSF005290">
    <property type="entry name" value="NOT_su_3_5"/>
    <property type="match status" value="1"/>
</dbReference>
<feature type="compositionally biased region" description="Basic residues" evidence="12">
    <location>
        <begin position="399"/>
        <end position="409"/>
    </location>
</feature>
<comment type="subcellular location">
    <subcellularLocation>
        <location evidence="2 10">Cytoplasm</location>
    </subcellularLocation>
    <subcellularLocation>
        <location evidence="1 10">Nucleus</location>
    </subcellularLocation>
</comment>
<protein>
    <recommendedName>
        <fullName evidence="17">CCR4-NOT transcription complex subunit 3</fullName>
    </recommendedName>
</protein>
<dbReference type="AlphaFoldDB" id="A0AAN9Y4I5"/>
<dbReference type="GO" id="GO:0000932">
    <property type="term" value="C:P-body"/>
    <property type="evidence" value="ECO:0007669"/>
    <property type="project" value="UniProtKB-UniRule"/>
</dbReference>
<dbReference type="Pfam" id="PF04065">
    <property type="entry name" value="Not3"/>
    <property type="match status" value="1"/>
</dbReference>
<organism evidence="15 16">
    <name type="scientific">Parthenolecanium corni</name>
    <dbReference type="NCBI Taxonomy" id="536013"/>
    <lineage>
        <taxon>Eukaryota</taxon>
        <taxon>Metazoa</taxon>
        <taxon>Ecdysozoa</taxon>
        <taxon>Arthropoda</taxon>
        <taxon>Hexapoda</taxon>
        <taxon>Insecta</taxon>
        <taxon>Pterygota</taxon>
        <taxon>Neoptera</taxon>
        <taxon>Paraneoptera</taxon>
        <taxon>Hemiptera</taxon>
        <taxon>Sternorrhyncha</taxon>
        <taxon>Coccoidea</taxon>
        <taxon>Coccidae</taxon>
        <taxon>Parthenolecanium</taxon>
    </lineage>
</organism>
<name>A0AAN9Y4I5_9HEMI</name>
<evidence type="ECO:0000256" key="9">
    <source>
        <dbReference type="ARBA" id="ARBA00023242"/>
    </source>
</evidence>
<evidence type="ECO:0000256" key="11">
    <source>
        <dbReference type="SAM" id="Coils"/>
    </source>
</evidence>
<dbReference type="InterPro" id="IPR007282">
    <property type="entry name" value="NOT2/3/5_C"/>
</dbReference>
<evidence type="ECO:0000256" key="10">
    <source>
        <dbReference type="PIRNR" id="PIRNR005290"/>
    </source>
</evidence>
<evidence type="ECO:0000256" key="12">
    <source>
        <dbReference type="SAM" id="MobiDB-lite"/>
    </source>
</evidence>
<keyword evidence="11" id="KW-0175">Coiled coil</keyword>
<feature type="region of interest" description="Disordered" evidence="12">
    <location>
        <begin position="482"/>
        <end position="549"/>
    </location>
</feature>
<dbReference type="InterPro" id="IPR007207">
    <property type="entry name" value="Not_N"/>
</dbReference>
<evidence type="ECO:0000256" key="7">
    <source>
        <dbReference type="ARBA" id="ARBA00023015"/>
    </source>
</evidence>
<gene>
    <name evidence="15" type="ORF">V9T40_002495</name>
</gene>
<comment type="similarity">
    <text evidence="3 10">Belongs to the CNOT2/3/5 family.</text>
</comment>
<evidence type="ECO:0000256" key="6">
    <source>
        <dbReference type="ARBA" id="ARBA00022553"/>
    </source>
</evidence>
<evidence type="ECO:0000259" key="13">
    <source>
        <dbReference type="Pfam" id="PF04065"/>
    </source>
</evidence>
<feature type="domain" description="CCR4-Not complex component Not N-terminal" evidence="13">
    <location>
        <begin position="4"/>
        <end position="230"/>
    </location>
</feature>
<feature type="compositionally biased region" description="Polar residues" evidence="12">
    <location>
        <begin position="245"/>
        <end position="267"/>
    </location>
</feature>
<accession>A0AAN9Y4I5</accession>
<dbReference type="GO" id="GO:0006355">
    <property type="term" value="P:regulation of DNA-templated transcription"/>
    <property type="evidence" value="ECO:0007669"/>
    <property type="project" value="InterPro"/>
</dbReference>
<feature type="compositionally biased region" description="Low complexity" evidence="12">
    <location>
        <begin position="483"/>
        <end position="507"/>
    </location>
</feature>
<evidence type="ECO:0000259" key="14">
    <source>
        <dbReference type="Pfam" id="PF04153"/>
    </source>
</evidence>
<evidence type="ECO:0000256" key="5">
    <source>
        <dbReference type="ARBA" id="ARBA00022491"/>
    </source>
</evidence>
<keyword evidence="7 10" id="KW-0805">Transcription regulation</keyword>
<dbReference type="Proteomes" id="UP001367676">
    <property type="component" value="Unassembled WGS sequence"/>
</dbReference>
<feature type="compositionally biased region" description="Polar residues" evidence="12">
    <location>
        <begin position="365"/>
        <end position="376"/>
    </location>
</feature>
<evidence type="ECO:0000256" key="3">
    <source>
        <dbReference type="ARBA" id="ARBA00007682"/>
    </source>
</evidence>
<keyword evidence="8 10" id="KW-0804">Transcription</keyword>
<dbReference type="Gene3D" id="2.30.30.1020">
    <property type="entry name" value="CCR4-NOT complex subunit 2/3/5, C-terminal domain"/>
    <property type="match status" value="1"/>
</dbReference>
<feature type="compositionally biased region" description="Low complexity" evidence="12">
    <location>
        <begin position="377"/>
        <end position="398"/>
    </location>
</feature>
<keyword evidence="4 10" id="KW-0963">Cytoplasm</keyword>
<evidence type="ECO:0000256" key="4">
    <source>
        <dbReference type="ARBA" id="ARBA00022490"/>
    </source>
</evidence>
<evidence type="ECO:0000256" key="1">
    <source>
        <dbReference type="ARBA" id="ARBA00004123"/>
    </source>
</evidence>
<evidence type="ECO:0000313" key="16">
    <source>
        <dbReference type="Proteomes" id="UP001367676"/>
    </source>
</evidence>